<feature type="transmembrane region" description="Helical" evidence="1">
    <location>
        <begin position="30"/>
        <end position="47"/>
    </location>
</feature>
<gene>
    <name evidence="2" type="ORF">Q8G35_14900</name>
</gene>
<dbReference type="RefSeq" id="WP_305160915.1">
    <property type="nucleotide sequence ID" value="NZ_JAUUTP010000015.1"/>
</dbReference>
<evidence type="ECO:0000256" key="1">
    <source>
        <dbReference type="SAM" id="Phobius"/>
    </source>
</evidence>
<organism evidence="2 3">
    <name type="scientific">Peribacillus simplex</name>
    <dbReference type="NCBI Taxonomy" id="1478"/>
    <lineage>
        <taxon>Bacteria</taxon>
        <taxon>Bacillati</taxon>
        <taxon>Bacillota</taxon>
        <taxon>Bacilli</taxon>
        <taxon>Bacillales</taxon>
        <taxon>Bacillaceae</taxon>
        <taxon>Peribacillus</taxon>
    </lineage>
</organism>
<proteinExistence type="predicted"/>
<protein>
    <submittedName>
        <fullName evidence="2">Uncharacterized protein</fullName>
    </submittedName>
</protein>
<keyword evidence="1" id="KW-1133">Transmembrane helix</keyword>
<evidence type="ECO:0000313" key="2">
    <source>
        <dbReference type="EMBL" id="MDP1419667.1"/>
    </source>
</evidence>
<keyword evidence="1" id="KW-0812">Transmembrane</keyword>
<dbReference type="AlphaFoldDB" id="A0AA90P8G0"/>
<name>A0AA90P8G0_9BACI</name>
<sequence length="71" mass="8089">MRWFFAIIFILFGAFLFSLSIDGMGNIGHIIVKIIGFWSLLIAGFIVRNKKEKQQRLKQSGAILEQGSLFL</sequence>
<accession>A0AA90P8G0</accession>
<evidence type="ECO:0000313" key="3">
    <source>
        <dbReference type="Proteomes" id="UP001178277"/>
    </source>
</evidence>
<dbReference type="Proteomes" id="UP001178277">
    <property type="component" value="Unassembled WGS sequence"/>
</dbReference>
<keyword evidence="1" id="KW-0472">Membrane</keyword>
<comment type="caution">
    <text evidence="2">The sequence shown here is derived from an EMBL/GenBank/DDBJ whole genome shotgun (WGS) entry which is preliminary data.</text>
</comment>
<reference evidence="2" key="1">
    <citation type="submission" date="2023-07" db="EMBL/GenBank/DDBJ databases">
        <title>Murine gut Bacillus species.</title>
        <authorList>
            <person name="Gutman E."/>
            <person name="Hashuel R."/>
            <person name="Litvak Y."/>
        </authorList>
    </citation>
    <scope>NUCLEOTIDE SEQUENCE</scope>
    <source>
        <strain evidence="2">RU283</strain>
    </source>
</reference>
<dbReference type="EMBL" id="JAUUTP010000015">
    <property type="protein sequence ID" value="MDP1419667.1"/>
    <property type="molecule type" value="Genomic_DNA"/>
</dbReference>